<accession>A0A9P7BLH9</accession>
<sequence length="268" mass="30974">MERHLRFDGIKRNQVKPYAKTVFKTGNTDLKTALRKEKLLLRNSFVEDKSLKKNIIKFGKLMCALTDNCISVAWIYEAMTESEFITRFVTPLIDLMLKPYRPLLTFKPGEQKLLIVKEYENNALLEENARLPGPNIDGIIRIPNLNLDFVLVEVSGPPCSAAENYNHYRGDRNKIGKNLKYMFKTIISKKGTPCIRTVTRLKLFSLHFYKDTIYVYSISMPMWDVPVFQVEASIKIPVEPILFASTMPRFVSQLFDLGEKIDHFAKEV</sequence>
<name>A0A9P7BLH9_RHIOR</name>
<reference evidence="1" key="1">
    <citation type="journal article" date="2020" name="Microb. Genom.">
        <title>Genetic diversity of clinical and environmental Mucorales isolates obtained from an investigation of mucormycosis cases among solid organ transplant recipients.</title>
        <authorList>
            <person name="Nguyen M.H."/>
            <person name="Kaul D."/>
            <person name="Muto C."/>
            <person name="Cheng S.J."/>
            <person name="Richter R.A."/>
            <person name="Bruno V.M."/>
            <person name="Liu G."/>
            <person name="Beyhan S."/>
            <person name="Sundermann A.J."/>
            <person name="Mounaud S."/>
            <person name="Pasculle A.W."/>
            <person name="Nierman W.C."/>
            <person name="Driscoll E."/>
            <person name="Cumbie R."/>
            <person name="Clancy C.J."/>
            <person name="Dupont C.L."/>
        </authorList>
    </citation>
    <scope>NUCLEOTIDE SEQUENCE</scope>
    <source>
        <strain evidence="1">GL11</strain>
    </source>
</reference>
<keyword evidence="2" id="KW-1185">Reference proteome</keyword>
<dbReference type="OrthoDB" id="2431558at2759"/>
<dbReference type="Proteomes" id="UP000716291">
    <property type="component" value="Unassembled WGS sequence"/>
</dbReference>
<evidence type="ECO:0000313" key="1">
    <source>
        <dbReference type="EMBL" id="KAG1301039.1"/>
    </source>
</evidence>
<evidence type="ECO:0000313" key="2">
    <source>
        <dbReference type="Proteomes" id="UP000716291"/>
    </source>
</evidence>
<gene>
    <name evidence="1" type="ORF">G6F64_012155</name>
</gene>
<organism evidence="1 2">
    <name type="scientific">Rhizopus oryzae</name>
    <name type="common">Mucormycosis agent</name>
    <name type="synonym">Rhizopus arrhizus var. delemar</name>
    <dbReference type="NCBI Taxonomy" id="64495"/>
    <lineage>
        <taxon>Eukaryota</taxon>
        <taxon>Fungi</taxon>
        <taxon>Fungi incertae sedis</taxon>
        <taxon>Mucoromycota</taxon>
        <taxon>Mucoromycotina</taxon>
        <taxon>Mucoromycetes</taxon>
        <taxon>Mucorales</taxon>
        <taxon>Mucorineae</taxon>
        <taxon>Rhizopodaceae</taxon>
        <taxon>Rhizopus</taxon>
    </lineage>
</organism>
<dbReference type="AlphaFoldDB" id="A0A9P7BLH9"/>
<comment type="caution">
    <text evidence="1">The sequence shown here is derived from an EMBL/GenBank/DDBJ whole genome shotgun (WGS) entry which is preliminary data.</text>
</comment>
<dbReference type="EMBL" id="JAANQT010003452">
    <property type="protein sequence ID" value="KAG1301039.1"/>
    <property type="molecule type" value="Genomic_DNA"/>
</dbReference>
<protein>
    <submittedName>
        <fullName evidence="1">Uncharacterized protein</fullName>
    </submittedName>
</protein>
<proteinExistence type="predicted"/>